<dbReference type="STRING" id="383372.Rcas_1180"/>
<evidence type="ECO:0000313" key="2">
    <source>
        <dbReference type="Proteomes" id="UP000000263"/>
    </source>
</evidence>
<dbReference type="EMBL" id="CP000804">
    <property type="protein sequence ID" value="ABU57277.1"/>
    <property type="molecule type" value="Genomic_DNA"/>
</dbReference>
<dbReference type="HOGENOM" id="CLU_3011470_0_0_0"/>
<proteinExistence type="predicted"/>
<dbReference type="AlphaFoldDB" id="A7NIH7"/>
<protein>
    <submittedName>
        <fullName evidence="1">Uncharacterized protein</fullName>
    </submittedName>
</protein>
<dbReference type="SUPFAM" id="SSF117916">
    <property type="entry name" value="Fe-S cluster assembly (FSCA) domain-like"/>
    <property type="match status" value="1"/>
</dbReference>
<accession>A7NIH7</accession>
<dbReference type="Gene3D" id="3.30.300.130">
    <property type="entry name" value="Fe-S cluster assembly (FSCA)"/>
    <property type="match status" value="1"/>
</dbReference>
<sequence length="56" mass="6159">MALTTPLCPLAGVLEYEIRAAALDVPGIQEAEVRLVDALWTPPAAAPWRRWLDETT</sequence>
<organism evidence="1 2">
    <name type="scientific">Roseiflexus castenholzii (strain DSM 13941 / HLO8)</name>
    <dbReference type="NCBI Taxonomy" id="383372"/>
    <lineage>
        <taxon>Bacteria</taxon>
        <taxon>Bacillati</taxon>
        <taxon>Chloroflexota</taxon>
        <taxon>Chloroflexia</taxon>
        <taxon>Chloroflexales</taxon>
        <taxon>Roseiflexineae</taxon>
        <taxon>Roseiflexaceae</taxon>
        <taxon>Roseiflexus</taxon>
    </lineage>
</organism>
<dbReference type="KEGG" id="rca:Rcas_1180"/>
<gene>
    <name evidence="1" type="ordered locus">Rcas_1180</name>
</gene>
<evidence type="ECO:0000313" key="1">
    <source>
        <dbReference type="EMBL" id="ABU57277.1"/>
    </source>
</evidence>
<name>A7NIH7_ROSCS</name>
<dbReference type="Proteomes" id="UP000000263">
    <property type="component" value="Chromosome"/>
</dbReference>
<dbReference type="eggNOG" id="COG2151">
    <property type="taxonomic scope" value="Bacteria"/>
</dbReference>
<keyword evidence="2" id="KW-1185">Reference proteome</keyword>
<reference evidence="1 2" key="1">
    <citation type="submission" date="2007-08" db="EMBL/GenBank/DDBJ databases">
        <title>Complete sequence of Roseiflexus castenholzii DSM 13941.</title>
        <authorList>
            <consortium name="US DOE Joint Genome Institute"/>
            <person name="Copeland A."/>
            <person name="Lucas S."/>
            <person name="Lapidus A."/>
            <person name="Barry K."/>
            <person name="Glavina del Rio T."/>
            <person name="Dalin E."/>
            <person name="Tice H."/>
            <person name="Pitluck S."/>
            <person name="Thompson L.S."/>
            <person name="Brettin T."/>
            <person name="Bruce D."/>
            <person name="Detter J.C."/>
            <person name="Han C."/>
            <person name="Tapia R."/>
            <person name="Schmutz J."/>
            <person name="Larimer F."/>
            <person name="Land M."/>
            <person name="Hauser L."/>
            <person name="Kyrpides N."/>
            <person name="Mikhailova N."/>
            <person name="Bryant D.A."/>
            <person name="Hanada S."/>
            <person name="Tsukatani Y."/>
            <person name="Richardson P."/>
        </authorList>
    </citation>
    <scope>NUCLEOTIDE SEQUENCE [LARGE SCALE GENOMIC DNA]</scope>
    <source>
        <strain evidence="2">DSM 13941 / HLO8</strain>
    </source>
</reference>
<dbReference type="InterPro" id="IPR034904">
    <property type="entry name" value="FSCA_dom_sf"/>
</dbReference>